<dbReference type="InterPro" id="IPR036417">
    <property type="entry name" value="TMV-like_coat_sf"/>
</dbReference>
<evidence type="ECO:0000256" key="1">
    <source>
        <dbReference type="ARBA" id="ARBA00004328"/>
    </source>
</evidence>
<evidence type="ECO:0000313" key="4">
    <source>
        <dbReference type="EMBL" id="BAA34695.1"/>
    </source>
</evidence>
<dbReference type="InterPro" id="IPR001337">
    <property type="entry name" value="TMV-like_coat"/>
</dbReference>
<dbReference type="GO" id="GO:0019028">
    <property type="term" value="C:viral capsid"/>
    <property type="evidence" value="ECO:0007669"/>
    <property type="project" value="UniProtKB-KW"/>
</dbReference>
<keyword evidence="3" id="KW-0946">Virion</keyword>
<dbReference type="GO" id="GO:0005198">
    <property type="term" value="F:structural molecule activity"/>
    <property type="evidence" value="ECO:0007669"/>
    <property type="project" value="InterPro"/>
</dbReference>
<dbReference type="OrthoDB" id="4035at10239"/>
<sequence length="178" mass="19467">MTAAMEPHYAVFSNKMAKYAAAHPFIKYNELSETVKSWMQTRTSVMEHVNFVLGSAANLGTRGFFSRNVRFGMTNVNGDNLYADLGYLPFQNLLNALTIVLGAVGGRGKLRRNPKGESSKAAATEQINGGSDGQLNIAHCIMDINQVMSDPTILQNAVYSQSTFEEAHGLAWVYKPTA</sequence>
<organism evidence="4 5">
    <name type="scientific">Broad bean necrosis virus</name>
    <dbReference type="NCBI Taxonomy" id="79918"/>
    <lineage>
        <taxon>Viruses</taxon>
        <taxon>Riboviria</taxon>
        <taxon>Orthornavirae</taxon>
        <taxon>Kitrinoviricota</taxon>
        <taxon>Alsuviricetes</taxon>
        <taxon>Martellivirales</taxon>
        <taxon>Virgaviridae</taxon>
        <taxon>Pomovirus</taxon>
        <taxon>Pomovirus viciae</taxon>
    </lineage>
</organism>
<dbReference type="EMBL" id="D86637">
    <property type="protein sequence ID" value="BAA34695.1"/>
    <property type="molecule type" value="Genomic_RNA"/>
</dbReference>
<dbReference type="RefSeq" id="NP_740763.1">
    <property type="nucleotide sequence ID" value="NC_004424.1"/>
</dbReference>
<dbReference type="KEGG" id="vg:995362"/>
<protein>
    <submittedName>
        <fullName evidence="4">Capsid protein</fullName>
    </submittedName>
</protein>
<accession>Q9WK09</accession>
<evidence type="ECO:0000256" key="3">
    <source>
        <dbReference type="ARBA" id="ARBA00022844"/>
    </source>
</evidence>
<dbReference type="Gene3D" id="1.20.120.70">
    <property type="entry name" value="Tobacco mosaic virus-like, coat protein"/>
    <property type="match status" value="1"/>
</dbReference>
<dbReference type="Proteomes" id="UP000201839">
    <property type="component" value="Genome"/>
</dbReference>
<dbReference type="Pfam" id="PF00721">
    <property type="entry name" value="TMV_coat"/>
    <property type="match status" value="1"/>
</dbReference>
<name>Q9WK09_9VIRU</name>
<dbReference type="GeneID" id="995362"/>
<evidence type="ECO:0000313" key="5">
    <source>
        <dbReference type="Proteomes" id="UP000201839"/>
    </source>
</evidence>
<keyword evidence="5" id="KW-1185">Reference proteome</keyword>
<proteinExistence type="predicted"/>
<reference evidence="4 5" key="1">
    <citation type="journal article" date="1998" name="Arch. Virol.">
        <title>The genome organization of the broad bean necrosis virus (BBNV).</title>
        <authorList>
            <person name="Lu X."/>
            <person name="Yamamoto S."/>
            <person name="Tanaka M."/>
            <person name="Hibi T."/>
            <person name="Namba S."/>
        </authorList>
    </citation>
    <scope>NUCLEOTIDE SEQUENCE [LARGE SCALE GENOMIC DNA]</scope>
</reference>
<comment type="subcellular location">
    <subcellularLocation>
        <location evidence="1">Virion</location>
    </subcellularLocation>
</comment>
<keyword evidence="2" id="KW-0167">Capsid protein</keyword>
<evidence type="ECO:0000256" key="2">
    <source>
        <dbReference type="ARBA" id="ARBA00022561"/>
    </source>
</evidence>